<keyword evidence="1" id="KW-1133">Transmembrane helix</keyword>
<comment type="caution">
    <text evidence="2">The sequence shown here is derived from an EMBL/GenBank/DDBJ whole genome shotgun (WGS) entry which is preliminary data.</text>
</comment>
<dbReference type="EMBL" id="JAFBCV010000001">
    <property type="protein sequence ID" value="MBM7837397.1"/>
    <property type="molecule type" value="Genomic_DNA"/>
</dbReference>
<reference evidence="2" key="1">
    <citation type="submission" date="2021-01" db="EMBL/GenBank/DDBJ databases">
        <title>Genomic Encyclopedia of Type Strains, Phase IV (KMG-IV): sequencing the most valuable type-strain genomes for metagenomic binning, comparative biology and taxonomic classification.</title>
        <authorList>
            <person name="Goeker M."/>
        </authorList>
    </citation>
    <scope>NUCLEOTIDE SEQUENCE</scope>
    <source>
        <strain evidence="2">DSM 21943</strain>
    </source>
</reference>
<name>A0ABS2SPE5_9BACI</name>
<protein>
    <submittedName>
        <fullName evidence="2">Membrane channel-forming protein YqfA (Hemolysin III family)</fullName>
    </submittedName>
</protein>
<evidence type="ECO:0000313" key="3">
    <source>
        <dbReference type="Proteomes" id="UP001179280"/>
    </source>
</evidence>
<keyword evidence="1" id="KW-0812">Transmembrane</keyword>
<keyword evidence="3" id="KW-1185">Reference proteome</keyword>
<sequence>MTKKTEQKLKDGWRVMDHSETSKPSTSDLIELIQKTRKKQRFESFLFTLVALLIVIAVLLTLAKTPFLFIFFHGTAAVIAPIGLFIYFQWHKRGRINE</sequence>
<feature type="transmembrane region" description="Helical" evidence="1">
    <location>
        <begin position="69"/>
        <end position="88"/>
    </location>
</feature>
<keyword evidence="1" id="KW-0472">Membrane</keyword>
<dbReference type="Proteomes" id="UP001179280">
    <property type="component" value="Unassembled WGS sequence"/>
</dbReference>
<feature type="transmembrane region" description="Helical" evidence="1">
    <location>
        <begin position="45"/>
        <end position="63"/>
    </location>
</feature>
<dbReference type="RefSeq" id="WP_204464313.1">
    <property type="nucleotide sequence ID" value="NZ_JAFBCV010000001.1"/>
</dbReference>
<evidence type="ECO:0000256" key="1">
    <source>
        <dbReference type="SAM" id="Phobius"/>
    </source>
</evidence>
<proteinExistence type="predicted"/>
<gene>
    <name evidence="2" type="ORF">JOC54_000628</name>
</gene>
<organism evidence="2 3">
    <name type="scientific">Shouchella xiaoxiensis</name>
    <dbReference type="NCBI Taxonomy" id="766895"/>
    <lineage>
        <taxon>Bacteria</taxon>
        <taxon>Bacillati</taxon>
        <taxon>Bacillota</taxon>
        <taxon>Bacilli</taxon>
        <taxon>Bacillales</taxon>
        <taxon>Bacillaceae</taxon>
        <taxon>Shouchella</taxon>
    </lineage>
</organism>
<accession>A0ABS2SPE5</accession>
<evidence type="ECO:0000313" key="2">
    <source>
        <dbReference type="EMBL" id="MBM7837397.1"/>
    </source>
</evidence>
<dbReference type="Pfam" id="PF17280">
    <property type="entry name" value="DUF5345"/>
    <property type="match status" value="1"/>
</dbReference>
<dbReference type="InterPro" id="IPR035238">
    <property type="entry name" value="DUF5345"/>
</dbReference>